<dbReference type="InterPro" id="IPR052336">
    <property type="entry name" value="MlaD_Phospholipid_Transporter"/>
</dbReference>
<keyword evidence="4" id="KW-1185">Reference proteome</keyword>
<organism evidence="3 4">
    <name type="scientific">Lutibacter holmesii</name>
    <dbReference type="NCBI Taxonomy" id="1137985"/>
    <lineage>
        <taxon>Bacteria</taxon>
        <taxon>Pseudomonadati</taxon>
        <taxon>Bacteroidota</taxon>
        <taxon>Flavobacteriia</taxon>
        <taxon>Flavobacteriales</taxon>
        <taxon>Flavobacteriaceae</taxon>
        <taxon>Lutibacter</taxon>
    </lineage>
</organism>
<evidence type="ECO:0000256" key="1">
    <source>
        <dbReference type="SAM" id="Phobius"/>
    </source>
</evidence>
<dbReference type="InterPro" id="IPR003399">
    <property type="entry name" value="Mce/MlaD"/>
</dbReference>
<name>A0ABW3WM62_9FLAO</name>
<dbReference type="Pfam" id="PF02470">
    <property type="entry name" value="MlaD"/>
    <property type="match status" value="1"/>
</dbReference>
<feature type="transmembrane region" description="Helical" evidence="1">
    <location>
        <begin position="12"/>
        <end position="30"/>
    </location>
</feature>
<proteinExistence type="predicted"/>
<evidence type="ECO:0000313" key="3">
    <source>
        <dbReference type="EMBL" id="MFD1292567.1"/>
    </source>
</evidence>
<comment type="caution">
    <text evidence="3">The sequence shown here is derived from an EMBL/GenBank/DDBJ whole genome shotgun (WGS) entry which is preliminary data.</text>
</comment>
<keyword evidence="1" id="KW-1133">Transmembrane helix</keyword>
<dbReference type="PANTHER" id="PTHR33371:SF4">
    <property type="entry name" value="INTERMEMBRANE PHOSPHOLIPID TRANSPORT SYSTEM BINDING PROTEIN MLAD"/>
    <property type="match status" value="1"/>
</dbReference>
<protein>
    <submittedName>
        <fullName evidence="3">MlaD family protein</fullName>
    </submittedName>
</protein>
<sequence length="326" mass="35629">MEKSNTQKIKLGLFVITATLLLITLLYFVGDRQNLFGKNFKISAIFNNVNGLQLGNNVRYAGINVGTVKNIVMINDTTICVDMVLENNILKHIKKNALANIGSDGLVGSMVINIIPNTATALHLKPGDTIKSYTNISTASMLNTLNTTNKNAAILTSDLLKITNSINEGKGTVGLLLNDTEMALNLKKTSENLRVASEQTSTTISQINTIISAINYNESVAAVLLSDTIAAKQLKTTILNLEKSSTEINEVVSNLNTVMFKINNGNGTLSLLLNDTLLVKNIDTTMLNIKESSVLLNDNLEALKHSFLLKGYFKKQEKKLQKEEKK</sequence>
<gene>
    <name evidence="3" type="ORF">ACFQ5N_01855</name>
</gene>
<dbReference type="Proteomes" id="UP001597241">
    <property type="component" value="Unassembled WGS sequence"/>
</dbReference>
<dbReference type="EMBL" id="JBHTMV010000002">
    <property type="protein sequence ID" value="MFD1292567.1"/>
    <property type="molecule type" value="Genomic_DNA"/>
</dbReference>
<evidence type="ECO:0000259" key="2">
    <source>
        <dbReference type="Pfam" id="PF02470"/>
    </source>
</evidence>
<keyword evidence="1" id="KW-0812">Transmembrane</keyword>
<reference evidence="4" key="1">
    <citation type="journal article" date="2019" name="Int. J. Syst. Evol. Microbiol.">
        <title>The Global Catalogue of Microorganisms (GCM) 10K type strain sequencing project: providing services to taxonomists for standard genome sequencing and annotation.</title>
        <authorList>
            <consortium name="The Broad Institute Genomics Platform"/>
            <consortium name="The Broad Institute Genome Sequencing Center for Infectious Disease"/>
            <person name="Wu L."/>
            <person name="Ma J."/>
        </authorList>
    </citation>
    <scope>NUCLEOTIDE SEQUENCE [LARGE SCALE GENOMIC DNA]</scope>
    <source>
        <strain evidence="4">CCUG 62221</strain>
    </source>
</reference>
<evidence type="ECO:0000313" key="4">
    <source>
        <dbReference type="Proteomes" id="UP001597241"/>
    </source>
</evidence>
<feature type="domain" description="Mce/MlaD" evidence="2">
    <location>
        <begin position="41"/>
        <end position="116"/>
    </location>
</feature>
<dbReference type="RefSeq" id="WP_386807235.1">
    <property type="nucleotide sequence ID" value="NZ_JBHTMV010000002.1"/>
</dbReference>
<keyword evidence="1" id="KW-0472">Membrane</keyword>
<dbReference type="PANTHER" id="PTHR33371">
    <property type="entry name" value="INTERMEMBRANE PHOSPHOLIPID TRANSPORT SYSTEM BINDING PROTEIN MLAD-RELATED"/>
    <property type="match status" value="1"/>
</dbReference>
<accession>A0ABW3WM62</accession>